<gene>
    <name evidence="2" type="ORF">SAMN04488112_107106</name>
</gene>
<accession>A0A1G6L8E8</accession>
<dbReference type="Pfam" id="PF00381">
    <property type="entry name" value="PTS-HPr"/>
    <property type="match status" value="1"/>
</dbReference>
<evidence type="ECO:0000313" key="2">
    <source>
        <dbReference type="EMBL" id="SDC39569.1"/>
    </source>
</evidence>
<feature type="domain" description="HPr" evidence="1">
    <location>
        <begin position="13"/>
        <end position="62"/>
    </location>
</feature>
<evidence type="ECO:0000313" key="3">
    <source>
        <dbReference type="Proteomes" id="UP000199387"/>
    </source>
</evidence>
<organism evidence="2 3">
    <name type="scientific">Melghirimyces thermohalophilus</name>
    <dbReference type="NCBI Taxonomy" id="1236220"/>
    <lineage>
        <taxon>Bacteria</taxon>
        <taxon>Bacillati</taxon>
        <taxon>Bacillota</taxon>
        <taxon>Bacilli</taxon>
        <taxon>Bacillales</taxon>
        <taxon>Thermoactinomycetaceae</taxon>
        <taxon>Melghirimyces</taxon>
    </lineage>
</organism>
<dbReference type="InterPro" id="IPR035895">
    <property type="entry name" value="HPr-like_sf"/>
</dbReference>
<dbReference type="AlphaFoldDB" id="A0A1G6L8E8"/>
<name>A0A1G6L8E8_9BACL</name>
<dbReference type="EMBL" id="FMZA01000007">
    <property type="protein sequence ID" value="SDC39569.1"/>
    <property type="molecule type" value="Genomic_DNA"/>
</dbReference>
<sequence length="78" mass="8935">MDQILDLRQKFLLFQSEIYLRKQAAEINGKSILSLAWFFSHLRPGESFHIVAHGTDADRVISCSEKMFPVPKLALEAM</sequence>
<evidence type="ECO:0000259" key="1">
    <source>
        <dbReference type="Pfam" id="PF00381"/>
    </source>
</evidence>
<protein>
    <recommendedName>
        <fullName evidence="1">HPr domain-containing protein</fullName>
    </recommendedName>
</protein>
<dbReference type="Proteomes" id="UP000199387">
    <property type="component" value="Unassembled WGS sequence"/>
</dbReference>
<reference evidence="2 3" key="1">
    <citation type="submission" date="2016-10" db="EMBL/GenBank/DDBJ databases">
        <authorList>
            <person name="de Groot N.N."/>
        </authorList>
    </citation>
    <scope>NUCLEOTIDE SEQUENCE [LARGE SCALE GENOMIC DNA]</scope>
    <source>
        <strain evidence="2 3">DSM 45514</strain>
    </source>
</reference>
<dbReference type="Gene3D" id="3.30.1340.10">
    <property type="entry name" value="HPr-like"/>
    <property type="match status" value="1"/>
</dbReference>
<proteinExistence type="predicted"/>
<keyword evidence="3" id="KW-1185">Reference proteome</keyword>
<dbReference type="InterPro" id="IPR000032">
    <property type="entry name" value="HPr-like"/>
</dbReference>